<dbReference type="EMBL" id="QTTT01000001">
    <property type="protein sequence ID" value="REE95444.1"/>
    <property type="molecule type" value="Genomic_DNA"/>
</dbReference>
<dbReference type="SUPFAM" id="SSF52047">
    <property type="entry name" value="RNI-like"/>
    <property type="match status" value="1"/>
</dbReference>
<dbReference type="Gene3D" id="3.80.10.10">
    <property type="entry name" value="Ribonuclease Inhibitor"/>
    <property type="match status" value="1"/>
</dbReference>
<protein>
    <submittedName>
        <fullName evidence="1">Leucine rich repeat (LRR) protein</fullName>
    </submittedName>
</protein>
<evidence type="ECO:0000313" key="2">
    <source>
        <dbReference type="Proteomes" id="UP000256661"/>
    </source>
</evidence>
<name>A0A3D9SS42_9ACTN</name>
<dbReference type="InterPro" id="IPR001611">
    <property type="entry name" value="Leu-rich_rpt"/>
</dbReference>
<dbReference type="AlphaFoldDB" id="A0A3D9SS42"/>
<accession>A0A3D9SS42</accession>
<dbReference type="RefSeq" id="WP_116021242.1">
    <property type="nucleotide sequence ID" value="NZ_QTTT01000001.1"/>
</dbReference>
<dbReference type="Pfam" id="PF13516">
    <property type="entry name" value="LRR_6"/>
    <property type="match status" value="1"/>
</dbReference>
<organism evidence="1 2">
    <name type="scientific">Thermomonospora umbrina</name>
    <dbReference type="NCBI Taxonomy" id="111806"/>
    <lineage>
        <taxon>Bacteria</taxon>
        <taxon>Bacillati</taxon>
        <taxon>Actinomycetota</taxon>
        <taxon>Actinomycetes</taxon>
        <taxon>Streptosporangiales</taxon>
        <taxon>Thermomonosporaceae</taxon>
        <taxon>Thermomonospora</taxon>
    </lineage>
</organism>
<reference evidence="1 2" key="1">
    <citation type="submission" date="2018-08" db="EMBL/GenBank/DDBJ databases">
        <title>Sequencing the genomes of 1000 actinobacteria strains.</title>
        <authorList>
            <person name="Klenk H.-P."/>
        </authorList>
    </citation>
    <scope>NUCLEOTIDE SEQUENCE [LARGE SCALE GENOMIC DNA]</scope>
    <source>
        <strain evidence="1 2">DSM 43927</strain>
    </source>
</reference>
<dbReference type="InterPro" id="IPR047722">
    <property type="entry name" value="STM4015-like"/>
</dbReference>
<gene>
    <name evidence="1" type="ORF">DFJ69_0833</name>
</gene>
<dbReference type="OrthoDB" id="9781345at2"/>
<sequence>MIVEHLTEYAGLPVHGFGPDTEREGLPEADSVAWHVGTHFEDAAFAEVLGRFVEYVDTEKVTALIIGYWNMSYEDEECAPFKPLASVADRFPNVRSLFIGDIVMEESEISWIEQSHIGELLARFPLLERLGVRGGGGLALDPLHSEHLRELRFESGGLPAGVVRAVAASDLPNLESLVMWLGVGDYGGDATVADMAPILSGERLPALRHLGLQDSEIQDEIAVAVAAAPVVARLESLDLSMGALTDEGAEALLSGQPLTHLRSLNLHHHYLSDAMVTRVRTALPGVEVDLDGQEDPDEEWRFVAVAE</sequence>
<evidence type="ECO:0000313" key="1">
    <source>
        <dbReference type="EMBL" id="REE95444.1"/>
    </source>
</evidence>
<comment type="caution">
    <text evidence="1">The sequence shown here is derived from an EMBL/GenBank/DDBJ whole genome shotgun (WGS) entry which is preliminary data.</text>
</comment>
<proteinExistence type="predicted"/>
<keyword evidence="2" id="KW-1185">Reference proteome</keyword>
<dbReference type="NCBIfam" id="NF038076">
    <property type="entry name" value="fam_STM4015"/>
    <property type="match status" value="1"/>
</dbReference>
<dbReference type="Proteomes" id="UP000256661">
    <property type="component" value="Unassembled WGS sequence"/>
</dbReference>
<dbReference type="InterPro" id="IPR032675">
    <property type="entry name" value="LRR_dom_sf"/>
</dbReference>